<dbReference type="OrthoDB" id="5965518at2"/>
<name>A0A2S0RHL7_9FLAO</name>
<accession>A0A2S0RHL7</accession>
<sequence length="234" mass="26956">MTQHQIEKGFWCYQPTNDFPPKGISLLEDYDGNETLNLYLENSSHVKAWSKFLPTLENVKFLWISSNVNQELFESICNMKNLIGLNIEKNSIKNIDAIGNVSTLTFLRLANFTTIENIKSLSLLISLEVLELENFKNVSDFQIIGKLKKLQGLSISGSMFSSQRIENIDFIKSLTSLKYLMLINSKMTDKNFDALLNLHQLETFYSSYNYPRTEFEKLKSLPNLKTTNLPLFQT</sequence>
<dbReference type="AlphaFoldDB" id="A0A2S0RHL7"/>
<protein>
    <recommendedName>
        <fullName evidence="3">Leucine-rich repeat domain-containing protein</fullName>
    </recommendedName>
</protein>
<dbReference type="KEGG" id="fmg:HYN48_13580"/>
<dbReference type="InterPro" id="IPR050715">
    <property type="entry name" value="LRR-SigEffector_domain"/>
</dbReference>
<evidence type="ECO:0000313" key="1">
    <source>
        <dbReference type="EMBL" id="AWA31029.1"/>
    </source>
</evidence>
<evidence type="ECO:0000313" key="2">
    <source>
        <dbReference type="Proteomes" id="UP000244193"/>
    </source>
</evidence>
<dbReference type="SUPFAM" id="SSF52058">
    <property type="entry name" value="L domain-like"/>
    <property type="match status" value="1"/>
</dbReference>
<dbReference type="PANTHER" id="PTHR45752">
    <property type="entry name" value="LEUCINE-RICH REPEAT-CONTAINING"/>
    <property type="match status" value="1"/>
</dbReference>
<dbReference type="Proteomes" id="UP000244193">
    <property type="component" value="Chromosome"/>
</dbReference>
<reference evidence="1 2" key="1">
    <citation type="submission" date="2018-04" db="EMBL/GenBank/DDBJ databases">
        <title>Genome sequencing of Flavobacterium sp. HYN0048.</title>
        <authorList>
            <person name="Yi H."/>
            <person name="Baek C."/>
        </authorList>
    </citation>
    <scope>NUCLEOTIDE SEQUENCE [LARGE SCALE GENOMIC DNA]</scope>
    <source>
        <strain evidence="1 2">HYN0048</strain>
    </source>
</reference>
<keyword evidence="2" id="KW-1185">Reference proteome</keyword>
<evidence type="ECO:0008006" key="3">
    <source>
        <dbReference type="Google" id="ProtNLM"/>
    </source>
</evidence>
<dbReference type="PANTHER" id="PTHR45752:SF187">
    <property type="entry name" value="LEUCINE-RICH REPEAT AND IQ DOMAIN-CONTAINING PROTEIN 4"/>
    <property type="match status" value="1"/>
</dbReference>
<gene>
    <name evidence="1" type="ORF">HYN48_13580</name>
</gene>
<dbReference type="EMBL" id="CP028811">
    <property type="protein sequence ID" value="AWA31029.1"/>
    <property type="molecule type" value="Genomic_DNA"/>
</dbReference>
<dbReference type="Gene3D" id="3.80.10.10">
    <property type="entry name" value="Ribonuclease Inhibitor"/>
    <property type="match status" value="2"/>
</dbReference>
<organism evidence="1 2">
    <name type="scientific">Flavobacterium magnum</name>
    <dbReference type="NCBI Taxonomy" id="2162713"/>
    <lineage>
        <taxon>Bacteria</taxon>
        <taxon>Pseudomonadati</taxon>
        <taxon>Bacteroidota</taxon>
        <taxon>Flavobacteriia</taxon>
        <taxon>Flavobacteriales</taxon>
        <taxon>Flavobacteriaceae</taxon>
        <taxon>Flavobacterium</taxon>
    </lineage>
</organism>
<dbReference type="RefSeq" id="WP_108372606.1">
    <property type="nucleotide sequence ID" value="NZ_CP028811.1"/>
</dbReference>
<proteinExistence type="predicted"/>
<dbReference type="InterPro" id="IPR032675">
    <property type="entry name" value="LRR_dom_sf"/>
</dbReference>